<dbReference type="GO" id="GO:0006366">
    <property type="term" value="P:transcription by RNA polymerase II"/>
    <property type="evidence" value="ECO:0007669"/>
    <property type="project" value="InterPro"/>
</dbReference>
<proteinExistence type="inferred from homology"/>
<evidence type="ECO:0000313" key="6">
    <source>
        <dbReference type="Proteomes" id="UP000271241"/>
    </source>
</evidence>
<accession>A0A4P9XNS9</accession>
<dbReference type="OrthoDB" id="348201at2759"/>
<dbReference type="PANTHER" id="PTHR21483:SF18">
    <property type="entry name" value="RNA POLYMERASE II-ASSOCIATED PROTEIN 1"/>
    <property type="match status" value="1"/>
</dbReference>
<dbReference type="AlphaFoldDB" id="A0A4P9XNS9"/>
<dbReference type="InterPro" id="IPR013930">
    <property type="entry name" value="RPAP1_N"/>
</dbReference>
<feature type="compositionally biased region" description="Polar residues" evidence="2">
    <location>
        <begin position="312"/>
        <end position="321"/>
    </location>
</feature>
<organism evidence="5 6">
    <name type="scientific">Thamnocephalis sphaerospora</name>
    <dbReference type="NCBI Taxonomy" id="78915"/>
    <lineage>
        <taxon>Eukaryota</taxon>
        <taxon>Fungi</taxon>
        <taxon>Fungi incertae sedis</taxon>
        <taxon>Zoopagomycota</taxon>
        <taxon>Zoopagomycotina</taxon>
        <taxon>Zoopagomycetes</taxon>
        <taxon>Zoopagales</taxon>
        <taxon>Sigmoideomycetaceae</taxon>
        <taxon>Thamnocephalis</taxon>
    </lineage>
</organism>
<feature type="region of interest" description="Disordered" evidence="2">
    <location>
        <begin position="1"/>
        <end position="28"/>
    </location>
</feature>
<feature type="non-terminal residue" evidence="5">
    <location>
        <position position="531"/>
    </location>
</feature>
<dbReference type="EMBL" id="KZ992772">
    <property type="protein sequence ID" value="RKP07071.1"/>
    <property type="molecule type" value="Genomic_DNA"/>
</dbReference>
<sequence length="531" mass="57288">MQAATHSTTGARDNRAVSSGAQVHVRPRDLADSEEDLLAMQNAFFRDQVKPAARVTRAPPPVTVSAATAAKGPENDGIAAAAADDNDEEPPALLSTVAPMPAAEAALPTVSQPVVANNPMIASATGGARPKRGRSLFAQRQAALLARVHQVSGGDDELDSERRSIETVPQPINHQENTLLAEVRERDDAATSTVTPPQVVQRSTITGFPEPERLPVRTRRVRFEEETPTASGAYAEVDRQNREQIATMTEDELEEAHAELLTRLGEQGIEKLLARLQQRNTQEHQNQFNAALAHQEPRGPSTMFRGGLSKSAAETSEQGQSATATAAAVGDVDNVPMEAASSRKAKDVEAAQPQQTMTQDDDPIVMRQRYFENAALEPEKLAWMGIELDESAPGGLRIAGERRTADSQDERDNDSESSGAAIRYDLRGQSVPADAELPAHHGLHHHGKEQERAGYTIEELLMLARSAVPAQRATAWRILARVLWHARNTSVETTTATCAADPASARFAELSGPYYLVLGLEETHASVLANV</sequence>
<feature type="domain" description="RPAP1 N-terminal" evidence="4">
    <location>
        <begin position="236"/>
        <end position="279"/>
    </location>
</feature>
<feature type="compositionally biased region" description="Low complexity" evidence="2">
    <location>
        <begin position="66"/>
        <end position="83"/>
    </location>
</feature>
<protein>
    <submittedName>
        <fullName evidence="5">RPAP1-like protein</fullName>
    </submittedName>
</protein>
<dbReference type="PANTHER" id="PTHR21483">
    <property type="entry name" value="RNA POLYMERASE II-ASSOCIATED PROTEIN 1"/>
    <property type="match status" value="1"/>
</dbReference>
<dbReference type="Pfam" id="PF08621">
    <property type="entry name" value="RPAP1_N"/>
    <property type="match status" value="1"/>
</dbReference>
<feature type="region of interest" description="Disordered" evidence="2">
    <location>
        <begin position="401"/>
        <end position="420"/>
    </location>
</feature>
<feature type="domain" description="RPAP1 C-terminal" evidence="3">
    <location>
        <begin position="422"/>
        <end position="485"/>
    </location>
</feature>
<feature type="region of interest" description="Disordered" evidence="2">
    <location>
        <begin position="66"/>
        <end position="90"/>
    </location>
</feature>
<gene>
    <name evidence="5" type="ORF">THASP1DRAFT_31123</name>
</gene>
<feature type="region of interest" description="Disordered" evidence="2">
    <location>
        <begin position="293"/>
        <end position="361"/>
    </location>
</feature>
<dbReference type="STRING" id="78915.A0A4P9XNS9"/>
<comment type="similarity">
    <text evidence="1">Belongs to the RPAP1 family.</text>
</comment>
<evidence type="ECO:0000256" key="1">
    <source>
        <dbReference type="ARBA" id="ARBA00009953"/>
    </source>
</evidence>
<name>A0A4P9XNS9_9FUNG</name>
<reference evidence="6" key="1">
    <citation type="journal article" date="2018" name="Nat. Microbiol.">
        <title>Leveraging single-cell genomics to expand the fungal tree of life.</title>
        <authorList>
            <person name="Ahrendt S.R."/>
            <person name="Quandt C.A."/>
            <person name="Ciobanu D."/>
            <person name="Clum A."/>
            <person name="Salamov A."/>
            <person name="Andreopoulos B."/>
            <person name="Cheng J.F."/>
            <person name="Woyke T."/>
            <person name="Pelin A."/>
            <person name="Henrissat B."/>
            <person name="Reynolds N.K."/>
            <person name="Benny G.L."/>
            <person name="Smith M.E."/>
            <person name="James T.Y."/>
            <person name="Grigoriev I.V."/>
        </authorList>
    </citation>
    <scope>NUCLEOTIDE SEQUENCE [LARGE SCALE GENOMIC DNA]</scope>
    <source>
        <strain evidence="6">RSA 1356</strain>
    </source>
</reference>
<dbReference type="Proteomes" id="UP000271241">
    <property type="component" value="Unassembled WGS sequence"/>
</dbReference>
<dbReference type="InterPro" id="IPR039913">
    <property type="entry name" value="RPAP1/Rba50"/>
</dbReference>
<evidence type="ECO:0000259" key="4">
    <source>
        <dbReference type="Pfam" id="PF08621"/>
    </source>
</evidence>
<dbReference type="Pfam" id="PF08620">
    <property type="entry name" value="RPAP1_C"/>
    <property type="match status" value="1"/>
</dbReference>
<evidence type="ECO:0000259" key="3">
    <source>
        <dbReference type="Pfam" id="PF08620"/>
    </source>
</evidence>
<dbReference type="InterPro" id="IPR013929">
    <property type="entry name" value="RPAP1_C"/>
</dbReference>
<feature type="compositionally biased region" description="Polar residues" evidence="2">
    <location>
        <begin position="1"/>
        <end position="21"/>
    </location>
</feature>
<evidence type="ECO:0000256" key="2">
    <source>
        <dbReference type="SAM" id="MobiDB-lite"/>
    </source>
</evidence>
<feature type="compositionally biased region" description="Basic and acidic residues" evidence="2">
    <location>
        <begin position="401"/>
        <end position="410"/>
    </location>
</feature>
<evidence type="ECO:0000313" key="5">
    <source>
        <dbReference type="EMBL" id="RKP07071.1"/>
    </source>
</evidence>
<keyword evidence="6" id="KW-1185">Reference proteome</keyword>